<organism evidence="1">
    <name type="scientific">Aureoumbra lagunensis</name>
    <dbReference type="NCBI Taxonomy" id="44058"/>
    <lineage>
        <taxon>Eukaryota</taxon>
        <taxon>Sar</taxon>
        <taxon>Stramenopiles</taxon>
        <taxon>Ochrophyta</taxon>
        <taxon>Pelagophyceae</taxon>
        <taxon>Pelagomonadales</taxon>
        <taxon>Aureoumbra</taxon>
    </lineage>
</organism>
<protein>
    <submittedName>
        <fullName evidence="1">Uncharacterized protein</fullName>
    </submittedName>
</protein>
<sequence>MDRWLGEAKKRSSPDACINEPKRQRIEKRQDYFVLWMIEEEDSNFQKCLKALRNDCDKAVDYHAFQRDGTRHITLCQLSQLTPTEAASVFLDPKEISIPQEQVFVTNTCNYSTTFALSVASTSLTVLRTQVINALREQFPRSIKDTHTQLHISLYRARANSSAREEIRRLLCNTKKNKFNWGRVTLNRIVLKARGAEYTTALHLLSSSQSRAQKSTSSPSSSVEVIAIDASDAPSSSSPPLQVYKSKEVIVIDTVDDNDDDNDMHNNIIHKNN</sequence>
<proteinExistence type="predicted"/>
<accession>A0A7S3K425</accession>
<name>A0A7S3K425_9STRA</name>
<evidence type="ECO:0000313" key="1">
    <source>
        <dbReference type="EMBL" id="CAE0374293.1"/>
    </source>
</evidence>
<dbReference type="Gene3D" id="3.90.1140.10">
    <property type="entry name" value="Cyclic phosphodiesterase"/>
    <property type="match status" value="1"/>
</dbReference>
<dbReference type="EMBL" id="HBIJ01023001">
    <property type="protein sequence ID" value="CAE0374293.1"/>
    <property type="molecule type" value="Transcribed_RNA"/>
</dbReference>
<dbReference type="AlphaFoldDB" id="A0A7S3K425"/>
<gene>
    <name evidence="1" type="ORF">ALAG00032_LOCUS15096</name>
</gene>
<reference evidence="1" key="1">
    <citation type="submission" date="2021-01" db="EMBL/GenBank/DDBJ databases">
        <authorList>
            <person name="Corre E."/>
            <person name="Pelletier E."/>
            <person name="Niang G."/>
            <person name="Scheremetjew M."/>
            <person name="Finn R."/>
            <person name="Kale V."/>
            <person name="Holt S."/>
            <person name="Cochrane G."/>
            <person name="Meng A."/>
            <person name="Brown T."/>
            <person name="Cohen L."/>
        </authorList>
    </citation>
    <scope>NUCLEOTIDE SEQUENCE</scope>
    <source>
        <strain evidence="1">CCMP1510</strain>
    </source>
</reference>